<dbReference type="RefSeq" id="WP_262068329.1">
    <property type="nucleotide sequence ID" value="NZ_JAMXOC010000003.1"/>
</dbReference>
<evidence type="ECO:0000256" key="3">
    <source>
        <dbReference type="ARBA" id="ARBA00022692"/>
    </source>
</evidence>
<evidence type="ECO:0000256" key="4">
    <source>
        <dbReference type="ARBA" id="ARBA00022989"/>
    </source>
</evidence>
<evidence type="ECO:0000256" key="5">
    <source>
        <dbReference type="ARBA" id="ARBA00023136"/>
    </source>
</evidence>
<evidence type="ECO:0000256" key="6">
    <source>
        <dbReference type="SAM" id="Phobius"/>
    </source>
</evidence>
<keyword evidence="2" id="KW-1003">Cell membrane</keyword>
<keyword evidence="5 6" id="KW-0472">Membrane</keyword>
<evidence type="ECO:0000313" key="7">
    <source>
        <dbReference type="EMBL" id="MCP1109420.1"/>
    </source>
</evidence>
<comment type="subcellular location">
    <subcellularLocation>
        <location evidence="1">Cell membrane</location>
        <topology evidence="1">Multi-pass membrane protein</topology>
    </subcellularLocation>
</comment>
<keyword evidence="8" id="KW-1185">Reference proteome</keyword>
<feature type="transmembrane region" description="Helical" evidence="6">
    <location>
        <begin position="84"/>
        <end position="107"/>
    </location>
</feature>
<proteinExistence type="predicted"/>
<evidence type="ECO:0000256" key="2">
    <source>
        <dbReference type="ARBA" id="ARBA00022475"/>
    </source>
</evidence>
<feature type="transmembrane region" description="Helical" evidence="6">
    <location>
        <begin position="29"/>
        <end position="47"/>
    </location>
</feature>
<keyword evidence="3 6" id="KW-0812">Transmembrane</keyword>
<reference evidence="7 8" key="1">
    <citation type="journal article" date="2022" name="Genome Biol. Evol.">
        <title>Host diet, physiology and behaviors set the stage for Lachnospiraceae cladogenesis.</title>
        <authorList>
            <person name="Vera-Ponce De Leon A."/>
            <person name="Schneider M."/>
            <person name="Jahnes B.C."/>
            <person name="Sadowski V."/>
            <person name="Camuy-Velez L.A."/>
            <person name="Duan J."/>
            <person name="Sabree Z.L."/>
        </authorList>
    </citation>
    <scope>NUCLEOTIDE SEQUENCE [LARGE SCALE GENOMIC DNA]</scope>
    <source>
        <strain evidence="7 8">PAL227</strain>
    </source>
</reference>
<keyword evidence="4 6" id="KW-1133">Transmembrane helix</keyword>
<name>A0ABT1EFF3_9FIRM</name>
<dbReference type="EMBL" id="JAMZFV010000003">
    <property type="protein sequence ID" value="MCP1109420.1"/>
    <property type="molecule type" value="Genomic_DNA"/>
</dbReference>
<accession>A0ABT1EFF3</accession>
<dbReference type="PANTHER" id="PTHR33931:SF2">
    <property type="entry name" value="HOLIN-LIKE PROTEIN CIDA"/>
    <property type="match status" value="1"/>
</dbReference>
<gene>
    <name evidence="7" type="ORF">NK118_04045</name>
</gene>
<evidence type="ECO:0000313" key="8">
    <source>
        <dbReference type="Proteomes" id="UP001523565"/>
    </source>
</evidence>
<comment type="caution">
    <text evidence="7">The sequence shown here is derived from an EMBL/GenBank/DDBJ whole genome shotgun (WGS) entry which is preliminary data.</text>
</comment>
<dbReference type="Proteomes" id="UP001523565">
    <property type="component" value="Unassembled WGS sequence"/>
</dbReference>
<feature type="transmembrane region" description="Helical" evidence="6">
    <location>
        <begin position="59"/>
        <end position="78"/>
    </location>
</feature>
<organism evidence="7 8">
    <name type="scientific">Ohessyouella blattaphilus</name>
    <dbReference type="NCBI Taxonomy" id="2949333"/>
    <lineage>
        <taxon>Bacteria</taxon>
        <taxon>Bacillati</taxon>
        <taxon>Bacillota</taxon>
        <taxon>Clostridia</taxon>
        <taxon>Lachnospirales</taxon>
        <taxon>Lachnospiraceae</taxon>
        <taxon>Ohessyouella</taxon>
    </lineage>
</organism>
<evidence type="ECO:0000256" key="1">
    <source>
        <dbReference type="ARBA" id="ARBA00004651"/>
    </source>
</evidence>
<dbReference type="PANTHER" id="PTHR33931">
    <property type="entry name" value="HOLIN-LIKE PROTEIN CIDA-RELATED"/>
    <property type="match status" value="1"/>
</dbReference>
<dbReference type="Pfam" id="PF03788">
    <property type="entry name" value="LrgA"/>
    <property type="match status" value="1"/>
</dbReference>
<protein>
    <submittedName>
        <fullName evidence="7">CidA/LrgA family protein</fullName>
    </submittedName>
</protein>
<sequence length="124" mass="14102">MKVLKQIGIIFLVCLLSEGIKMLLPFSFPSSVIAILLLTAFLGLRIIKEKQIKETGDFLLENMGIVFVPLNVTIVEQLKLLEGQLVQFFIVAIASLFLSFFVTYFTVRFVQILMGKMDARRERS</sequence>
<dbReference type="InterPro" id="IPR005538">
    <property type="entry name" value="LrgA/CidA"/>
</dbReference>